<organism evidence="1 2">
    <name type="scientific">Roridomyces roridus</name>
    <dbReference type="NCBI Taxonomy" id="1738132"/>
    <lineage>
        <taxon>Eukaryota</taxon>
        <taxon>Fungi</taxon>
        <taxon>Dikarya</taxon>
        <taxon>Basidiomycota</taxon>
        <taxon>Agaricomycotina</taxon>
        <taxon>Agaricomycetes</taxon>
        <taxon>Agaricomycetidae</taxon>
        <taxon>Agaricales</taxon>
        <taxon>Marasmiineae</taxon>
        <taxon>Mycenaceae</taxon>
        <taxon>Roridomyces</taxon>
    </lineage>
</organism>
<protein>
    <submittedName>
        <fullName evidence="1">Uncharacterized protein</fullName>
    </submittedName>
</protein>
<dbReference type="Proteomes" id="UP001221142">
    <property type="component" value="Unassembled WGS sequence"/>
</dbReference>
<accession>A0AAD7CA01</accession>
<name>A0AAD7CA01_9AGAR</name>
<reference evidence="1" key="1">
    <citation type="submission" date="2023-03" db="EMBL/GenBank/DDBJ databases">
        <title>Massive genome expansion in bonnet fungi (Mycena s.s.) driven by repeated elements and novel gene families across ecological guilds.</title>
        <authorList>
            <consortium name="Lawrence Berkeley National Laboratory"/>
            <person name="Harder C.B."/>
            <person name="Miyauchi S."/>
            <person name="Viragh M."/>
            <person name="Kuo A."/>
            <person name="Thoen E."/>
            <person name="Andreopoulos B."/>
            <person name="Lu D."/>
            <person name="Skrede I."/>
            <person name="Drula E."/>
            <person name="Henrissat B."/>
            <person name="Morin E."/>
            <person name="Kohler A."/>
            <person name="Barry K."/>
            <person name="LaButti K."/>
            <person name="Morin E."/>
            <person name="Salamov A."/>
            <person name="Lipzen A."/>
            <person name="Mereny Z."/>
            <person name="Hegedus B."/>
            <person name="Baldrian P."/>
            <person name="Stursova M."/>
            <person name="Weitz H."/>
            <person name="Taylor A."/>
            <person name="Grigoriev I.V."/>
            <person name="Nagy L.G."/>
            <person name="Martin F."/>
            <person name="Kauserud H."/>
        </authorList>
    </citation>
    <scope>NUCLEOTIDE SEQUENCE</scope>
    <source>
        <strain evidence="1">9284</strain>
    </source>
</reference>
<dbReference type="AlphaFoldDB" id="A0AAD7CA01"/>
<gene>
    <name evidence="1" type="ORF">FB45DRAFT_737353</name>
</gene>
<evidence type="ECO:0000313" key="2">
    <source>
        <dbReference type="Proteomes" id="UP001221142"/>
    </source>
</evidence>
<comment type="caution">
    <text evidence="1">The sequence shown here is derived from an EMBL/GenBank/DDBJ whole genome shotgun (WGS) entry which is preliminary data.</text>
</comment>
<dbReference type="EMBL" id="JARKIF010000003">
    <property type="protein sequence ID" value="KAJ7643572.1"/>
    <property type="molecule type" value="Genomic_DNA"/>
</dbReference>
<sequence>MALDYLNGVAPIVTTFGPGNLHHLAYAPQLAGMIDINGVVPTSNEGTTNFVLGYSYYYQGFAFYWDGAGDAFLLRDTLVKDLEYAHKIANLNSPLTRSIRQNELRIPTVH</sequence>
<proteinExistence type="predicted"/>
<keyword evidence="2" id="KW-1185">Reference proteome</keyword>
<evidence type="ECO:0000313" key="1">
    <source>
        <dbReference type="EMBL" id="KAJ7643572.1"/>
    </source>
</evidence>